<feature type="domain" description="HipA N-terminal subdomain 1" evidence="5">
    <location>
        <begin position="10"/>
        <end position="109"/>
    </location>
</feature>
<keyword evidence="2" id="KW-0808">Transferase</keyword>
<evidence type="ECO:0000259" key="4">
    <source>
        <dbReference type="Pfam" id="PF07804"/>
    </source>
</evidence>
<dbReference type="Proteomes" id="UP000094501">
    <property type="component" value="Unassembled WGS sequence"/>
</dbReference>
<evidence type="ECO:0000313" key="7">
    <source>
        <dbReference type="Proteomes" id="UP000094501"/>
    </source>
</evidence>
<dbReference type="GO" id="GO:0005829">
    <property type="term" value="C:cytosol"/>
    <property type="evidence" value="ECO:0007669"/>
    <property type="project" value="TreeGrafter"/>
</dbReference>
<dbReference type="GO" id="GO:0004674">
    <property type="term" value="F:protein serine/threonine kinase activity"/>
    <property type="evidence" value="ECO:0007669"/>
    <property type="project" value="TreeGrafter"/>
</dbReference>
<evidence type="ECO:0000256" key="3">
    <source>
        <dbReference type="ARBA" id="ARBA00022777"/>
    </source>
</evidence>
<evidence type="ECO:0000256" key="1">
    <source>
        <dbReference type="ARBA" id="ARBA00010164"/>
    </source>
</evidence>
<name>A0A1E3W1H3_9HYPH</name>
<evidence type="ECO:0000259" key="5">
    <source>
        <dbReference type="Pfam" id="PF13657"/>
    </source>
</evidence>
<accession>A0A1E3W1H3</accession>
<dbReference type="InterPro" id="IPR012893">
    <property type="entry name" value="HipA-like_C"/>
</dbReference>
<reference evidence="6 7" key="1">
    <citation type="journal article" date="2016" name="Environ. Microbiol.">
        <title>New Methyloceanibacter diversity from North Sea sediments includes methanotroph containing solely the soluble methane monooxygenase.</title>
        <authorList>
            <person name="Vekeman B."/>
            <person name="Kerckhof F.M."/>
            <person name="Cremers G."/>
            <person name="de Vos P."/>
            <person name="Vandamme P."/>
            <person name="Boon N."/>
            <person name="Op den Camp H.J."/>
            <person name="Heylen K."/>
        </authorList>
    </citation>
    <scope>NUCLEOTIDE SEQUENCE [LARGE SCALE GENOMIC DNA]</scope>
    <source>
        <strain evidence="6 7">R-67174</strain>
    </source>
</reference>
<sequence length="444" mass="48754">MARAPRRPPLNVYLNGRLVGRLRRESSGAIDFIYDPSWLGWENAIPVSHSLPPREDRYVGDPVVAVFDNLLPDNDDIRRRLAERAHADGFDAYSLLAAVGRDCVGALQFVPDGMDAGKAGEVNARAVTDQEIAERIGDLTRNPLGIGDDDREFRISIAGAQEKTALLYWKDKWHVPHGTTATTHILKPQIGHLPDGVDLSNSVENEHLCLELVRALGLPAAKSKIRDFEGKRALVIERFDRIWTKDGRLLRVPQEDCCQALSVPPTRKYESDGGPGVCDLVELLKGSDAPEEDQKTVFKAQVIFWLLGATDGHAKNFSLRLASGGRFRLTPIYDVVSAQPSVDANQIRLNQMKMAMAIGKNRHYIVHTIIGRHFVETGDKCGLSARLVSDAIQEICDTGKARIDAVIAGLPADFPGHVAQSISNGAKHRIDLLATPNIAKVDVV</sequence>
<feature type="domain" description="HipA-like C-terminal" evidence="4">
    <location>
        <begin position="155"/>
        <end position="398"/>
    </location>
</feature>
<keyword evidence="3" id="KW-0418">Kinase</keyword>
<dbReference type="AlphaFoldDB" id="A0A1E3W1H3"/>
<comment type="similarity">
    <text evidence="1">Belongs to the HipA Ser/Thr kinase family.</text>
</comment>
<dbReference type="PANTHER" id="PTHR37419:SF1">
    <property type="entry name" value="SERINE_THREONINE-PROTEIN KINASE TOXIN HIPA"/>
    <property type="match status" value="1"/>
</dbReference>
<evidence type="ECO:0000256" key="2">
    <source>
        <dbReference type="ARBA" id="ARBA00022679"/>
    </source>
</evidence>
<dbReference type="InterPro" id="IPR017508">
    <property type="entry name" value="HipA_N1"/>
</dbReference>
<dbReference type="CDD" id="cd17808">
    <property type="entry name" value="HipA_Ec_like"/>
    <property type="match status" value="1"/>
</dbReference>
<dbReference type="Pfam" id="PF13657">
    <property type="entry name" value="Couple_hipA"/>
    <property type="match status" value="1"/>
</dbReference>
<proteinExistence type="inferred from homology"/>
<dbReference type="Pfam" id="PF07804">
    <property type="entry name" value="HipA_C"/>
    <property type="match status" value="1"/>
</dbReference>
<dbReference type="EMBL" id="LPWG01000011">
    <property type="protein sequence ID" value="ODR99371.1"/>
    <property type="molecule type" value="Genomic_DNA"/>
</dbReference>
<gene>
    <name evidence="6" type="ORF">AUC68_05210</name>
</gene>
<dbReference type="OrthoDB" id="9805913at2"/>
<dbReference type="STRING" id="1774968.AUC68_05210"/>
<organism evidence="6 7">
    <name type="scientific">Methyloceanibacter methanicus</name>
    <dbReference type="NCBI Taxonomy" id="1774968"/>
    <lineage>
        <taxon>Bacteria</taxon>
        <taxon>Pseudomonadati</taxon>
        <taxon>Pseudomonadota</taxon>
        <taxon>Alphaproteobacteria</taxon>
        <taxon>Hyphomicrobiales</taxon>
        <taxon>Hyphomicrobiaceae</taxon>
        <taxon>Methyloceanibacter</taxon>
    </lineage>
</organism>
<dbReference type="RefSeq" id="WP_069437311.1">
    <property type="nucleotide sequence ID" value="NZ_LPWG01000011.1"/>
</dbReference>
<dbReference type="PANTHER" id="PTHR37419">
    <property type="entry name" value="SERINE/THREONINE-PROTEIN KINASE TOXIN HIPA"/>
    <property type="match status" value="1"/>
</dbReference>
<evidence type="ECO:0000313" key="6">
    <source>
        <dbReference type="EMBL" id="ODR99371.1"/>
    </source>
</evidence>
<dbReference type="InterPro" id="IPR052028">
    <property type="entry name" value="HipA_Ser/Thr_kinase"/>
</dbReference>
<protein>
    <submittedName>
        <fullName evidence="6">Toxin HipA</fullName>
    </submittedName>
</protein>
<comment type="caution">
    <text evidence="6">The sequence shown here is derived from an EMBL/GenBank/DDBJ whole genome shotgun (WGS) entry which is preliminary data.</text>
</comment>
<dbReference type="NCBIfam" id="TIGR03071">
    <property type="entry name" value="couple_hipA"/>
    <property type="match status" value="1"/>
</dbReference>
<keyword evidence="7" id="KW-1185">Reference proteome</keyword>